<feature type="transmembrane region" description="Helical" evidence="7">
    <location>
        <begin position="67"/>
        <end position="84"/>
    </location>
</feature>
<organism evidence="8 9">
    <name type="scientific">Batillaria attramentaria</name>
    <dbReference type="NCBI Taxonomy" id="370345"/>
    <lineage>
        <taxon>Eukaryota</taxon>
        <taxon>Metazoa</taxon>
        <taxon>Spiralia</taxon>
        <taxon>Lophotrochozoa</taxon>
        <taxon>Mollusca</taxon>
        <taxon>Gastropoda</taxon>
        <taxon>Caenogastropoda</taxon>
        <taxon>Sorbeoconcha</taxon>
        <taxon>Cerithioidea</taxon>
        <taxon>Batillariidae</taxon>
        <taxon>Batillaria</taxon>
    </lineage>
</organism>
<evidence type="ECO:0000256" key="2">
    <source>
        <dbReference type="ARBA" id="ARBA00008096"/>
    </source>
</evidence>
<evidence type="ECO:0000256" key="7">
    <source>
        <dbReference type="SAM" id="Phobius"/>
    </source>
</evidence>
<keyword evidence="6 7" id="KW-0472">Membrane</keyword>
<accession>A0ABD0J545</accession>
<dbReference type="PANTHER" id="PTHR13144">
    <property type="entry name" value="TEX261 PROTEIN"/>
    <property type="match status" value="1"/>
</dbReference>
<reference evidence="8 9" key="1">
    <citation type="journal article" date="2023" name="Sci. Data">
        <title>Genome assembly of the Korean intertidal mud-creeper Batillaria attramentaria.</title>
        <authorList>
            <person name="Patra A.K."/>
            <person name="Ho P.T."/>
            <person name="Jun S."/>
            <person name="Lee S.J."/>
            <person name="Kim Y."/>
            <person name="Won Y.J."/>
        </authorList>
    </citation>
    <scope>NUCLEOTIDE SEQUENCE [LARGE SCALE GENOMIC DNA]</scope>
    <source>
        <strain evidence="8">Wonlab-2016</strain>
    </source>
</reference>
<evidence type="ECO:0000256" key="4">
    <source>
        <dbReference type="ARBA" id="ARBA00022692"/>
    </source>
</evidence>
<keyword evidence="5 7" id="KW-1133">Transmembrane helix</keyword>
<evidence type="ECO:0000256" key="6">
    <source>
        <dbReference type="ARBA" id="ARBA00023136"/>
    </source>
</evidence>
<evidence type="ECO:0000313" key="8">
    <source>
        <dbReference type="EMBL" id="KAK7458961.1"/>
    </source>
</evidence>
<proteinExistence type="inferred from homology"/>
<dbReference type="GO" id="GO:0016020">
    <property type="term" value="C:membrane"/>
    <property type="evidence" value="ECO:0007669"/>
    <property type="project" value="UniProtKB-SubCell"/>
</dbReference>
<gene>
    <name evidence="8" type="ORF">BaRGS_00039045</name>
</gene>
<dbReference type="PANTHER" id="PTHR13144:SF0">
    <property type="entry name" value="PROTEIN TEX261"/>
    <property type="match status" value="1"/>
</dbReference>
<evidence type="ECO:0000313" key="9">
    <source>
        <dbReference type="Proteomes" id="UP001519460"/>
    </source>
</evidence>
<keyword evidence="9" id="KW-1185">Reference proteome</keyword>
<feature type="transmembrane region" description="Helical" evidence="7">
    <location>
        <begin position="43"/>
        <end position="61"/>
    </location>
</feature>
<dbReference type="Proteomes" id="UP001519460">
    <property type="component" value="Unassembled WGS sequence"/>
</dbReference>
<dbReference type="InterPro" id="IPR007277">
    <property type="entry name" value="Svp26/Tex261"/>
</dbReference>
<protein>
    <recommendedName>
        <fullName evidence="3">Protein TEX261</fullName>
    </recommendedName>
</protein>
<feature type="transmembrane region" description="Helical" evidence="7">
    <location>
        <begin position="96"/>
        <end position="113"/>
    </location>
</feature>
<feature type="transmembrane region" description="Helical" evidence="7">
    <location>
        <begin position="125"/>
        <end position="144"/>
    </location>
</feature>
<evidence type="ECO:0000256" key="1">
    <source>
        <dbReference type="ARBA" id="ARBA00004141"/>
    </source>
</evidence>
<keyword evidence="4 7" id="KW-0812">Transmembrane</keyword>
<comment type="subcellular location">
    <subcellularLocation>
        <location evidence="1">Membrane</location>
        <topology evidence="1">Multi-pass membrane protein</topology>
    </subcellularLocation>
</comment>
<evidence type="ECO:0000256" key="3">
    <source>
        <dbReference type="ARBA" id="ARBA00017877"/>
    </source>
</evidence>
<comment type="caution">
    <text evidence="8">The sequence shown here is derived from an EMBL/GenBank/DDBJ whole genome shotgun (WGS) entry which is preliminary data.</text>
</comment>
<sequence>MWFMYLLSWIALAIQICVVTLSIAAGLYYLAELVEEYTVMTGKIIKYMIVITTVVYIFIFLFENFPLLAIASGLATNAAYFFVLKTFPFFDLGSPAFISACGLLIFDHYLAFSHFSDVWYPFAEVLAYFTVCLWLVPFTFFVSLSANENTLPLTTDVPHPTEDSDVVTSYFNRKGKKYGLLSVFKNVQDTLLPQRVKKSY</sequence>
<dbReference type="AlphaFoldDB" id="A0ABD0J545"/>
<comment type="similarity">
    <text evidence="2">Belongs to the SVP26 family.</text>
</comment>
<evidence type="ECO:0000256" key="5">
    <source>
        <dbReference type="ARBA" id="ARBA00022989"/>
    </source>
</evidence>
<feature type="transmembrane region" description="Helical" evidence="7">
    <location>
        <begin position="6"/>
        <end position="31"/>
    </location>
</feature>
<dbReference type="Pfam" id="PF04148">
    <property type="entry name" value="Erv26"/>
    <property type="match status" value="1"/>
</dbReference>
<dbReference type="EMBL" id="JACVVK020000661">
    <property type="protein sequence ID" value="KAK7458961.1"/>
    <property type="molecule type" value="Genomic_DNA"/>
</dbReference>
<name>A0ABD0J545_9CAEN</name>